<dbReference type="PATRIC" id="fig|1050174.4.peg.2247"/>
<dbReference type="Proteomes" id="UP000035368">
    <property type="component" value="Chromosome"/>
</dbReference>
<dbReference type="OrthoDB" id="3394274at2"/>
<gene>
    <name evidence="3" type="ORF">CEPID_11135</name>
</gene>
<evidence type="ECO:0000313" key="4">
    <source>
        <dbReference type="Proteomes" id="UP000035368"/>
    </source>
</evidence>
<evidence type="ECO:0000256" key="1">
    <source>
        <dbReference type="ARBA" id="ARBA00093770"/>
    </source>
</evidence>
<accession>A0A0G3GSA1</accession>
<dbReference type="RefSeq" id="WP_047240960.1">
    <property type="nucleotide sequence ID" value="NZ_CP011541.1"/>
</dbReference>
<evidence type="ECO:0000256" key="2">
    <source>
        <dbReference type="SAM" id="MobiDB-lite"/>
    </source>
</evidence>
<dbReference type="AlphaFoldDB" id="A0A0G3GSA1"/>
<dbReference type="Pfam" id="PF11307">
    <property type="entry name" value="DUF3109"/>
    <property type="match status" value="1"/>
</dbReference>
<evidence type="ECO:0008006" key="5">
    <source>
        <dbReference type="Google" id="ProtNLM"/>
    </source>
</evidence>
<comment type="similarity">
    <text evidence="1">Belongs to the Rv0495c family.</text>
</comment>
<keyword evidence="4" id="KW-1185">Reference proteome</keyword>
<name>A0A0G3GSA1_9CORY</name>
<dbReference type="EMBL" id="CP011541">
    <property type="protein sequence ID" value="AKK04056.1"/>
    <property type="molecule type" value="Genomic_DNA"/>
</dbReference>
<reference evidence="3 4" key="1">
    <citation type="submission" date="2015-05" db="EMBL/GenBank/DDBJ databases">
        <title>Complete genome sequence of Corynebacterium epidermidicanis DSM 45586, isolated from the skin of a dog suffering from pruritus.</title>
        <authorList>
            <person name="Ruckert C."/>
            <person name="Albersmeier A."/>
            <person name="Winkler A."/>
            <person name="Tauch A."/>
        </authorList>
    </citation>
    <scope>NUCLEOTIDE SEQUENCE [LARGE SCALE GENOMIC DNA]</scope>
    <source>
        <strain evidence="3 4">DSM 45586</strain>
    </source>
</reference>
<feature type="region of interest" description="Disordered" evidence="2">
    <location>
        <begin position="280"/>
        <end position="302"/>
    </location>
</feature>
<evidence type="ECO:0000313" key="3">
    <source>
        <dbReference type="EMBL" id="AKK04056.1"/>
    </source>
</evidence>
<dbReference type="KEGG" id="cei:CEPID_11135"/>
<protein>
    <recommendedName>
        <fullName evidence="5">DUF3109 family protein</fullName>
    </recommendedName>
</protein>
<proteinExistence type="inferred from homology"/>
<dbReference type="STRING" id="1050174.CEPID_11135"/>
<organism evidence="3 4">
    <name type="scientific">Corynebacterium epidermidicanis</name>
    <dbReference type="NCBI Taxonomy" id="1050174"/>
    <lineage>
        <taxon>Bacteria</taxon>
        <taxon>Bacillati</taxon>
        <taxon>Actinomycetota</taxon>
        <taxon>Actinomycetes</taxon>
        <taxon>Mycobacteriales</taxon>
        <taxon>Corynebacteriaceae</taxon>
        <taxon>Corynebacterium</taxon>
    </lineage>
</organism>
<dbReference type="InterPro" id="IPR021458">
    <property type="entry name" value="Rv0495c"/>
</dbReference>
<sequence>MNPPVFLGFPANSPAAASISAGAELAPDFARDWYEFTNPSDPLHTIVVDLTWLESHWHCTFGTPACHGIDATNPAVGCCGHGAFLVDEQDRDQLADAVRRMPPRFWQLRPVNLPEHFEPEELEPWLEWDELDDEDGNPEPALKTVVVDGACIFANRPGHPTGAGCALHQWGADAGEDLTIVKPEVCWQLPLRRLEAYEDRADGVEILRTTITEYDRRGWGNGGEDFDWYCTTAPGCHTASAPIWKTLETELRALIGDECYDIVAQHCASRAAAKAQLRGSGADPFATHPATAAGQPRNYGQS</sequence>